<feature type="domain" description="Polymerase/histidinol phosphatase N-terminal" evidence="1">
    <location>
        <begin position="6"/>
        <end position="74"/>
    </location>
</feature>
<organism evidence="2 3">
    <name type="scientific">Mediterraneibacter hominis</name>
    <dbReference type="NCBI Taxonomy" id="2763054"/>
    <lineage>
        <taxon>Bacteria</taxon>
        <taxon>Bacillati</taxon>
        <taxon>Bacillota</taxon>
        <taxon>Clostridia</taxon>
        <taxon>Lachnospirales</taxon>
        <taxon>Lachnospiraceae</taxon>
        <taxon>Mediterraneibacter</taxon>
    </lineage>
</organism>
<dbReference type="InterPro" id="IPR052018">
    <property type="entry name" value="PHP_domain"/>
</dbReference>
<reference evidence="2" key="1">
    <citation type="submission" date="2020-08" db="EMBL/GenBank/DDBJ databases">
        <title>Genome public.</title>
        <authorList>
            <person name="Liu C."/>
            <person name="Sun Q."/>
        </authorList>
    </citation>
    <scope>NUCLEOTIDE SEQUENCE</scope>
    <source>
        <strain evidence="2">NSJ-55</strain>
    </source>
</reference>
<dbReference type="SMART" id="SM00481">
    <property type="entry name" value="POLIIIAc"/>
    <property type="match status" value="1"/>
</dbReference>
<dbReference type="PANTHER" id="PTHR42924">
    <property type="entry name" value="EXONUCLEASE"/>
    <property type="match status" value="1"/>
</dbReference>
<evidence type="ECO:0000313" key="2">
    <source>
        <dbReference type="EMBL" id="MBC5687370.1"/>
    </source>
</evidence>
<dbReference type="AlphaFoldDB" id="A0A923LEV5"/>
<comment type="caution">
    <text evidence="2">The sequence shown here is derived from an EMBL/GenBank/DDBJ whole genome shotgun (WGS) entry which is preliminary data.</text>
</comment>
<dbReference type="Gene3D" id="3.20.20.140">
    <property type="entry name" value="Metal-dependent hydrolases"/>
    <property type="match status" value="1"/>
</dbReference>
<dbReference type="GO" id="GO:0035312">
    <property type="term" value="F:5'-3' DNA exonuclease activity"/>
    <property type="evidence" value="ECO:0007669"/>
    <property type="project" value="TreeGrafter"/>
</dbReference>
<name>A0A923LEV5_9FIRM</name>
<dbReference type="InterPro" id="IPR003141">
    <property type="entry name" value="Pol/His_phosphatase_N"/>
</dbReference>
<evidence type="ECO:0000259" key="1">
    <source>
        <dbReference type="SMART" id="SM00481"/>
    </source>
</evidence>
<dbReference type="Pfam" id="PF02811">
    <property type="entry name" value="PHP"/>
    <property type="match status" value="1"/>
</dbReference>
<evidence type="ECO:0000313" key="3">
    <source>
        <dbReference type="Proteomes" id="UP000652477"/>
    </source>
</evidence>
<sequence length="243" mass="26877">MSGLYYDLHLHSCLSPCGDDDMTPANIVGMAAVKGLDVIALTDHNSCKNCPAAIHHGQQYGVIVIPGMELCTIEEVHIICLFPEPDAALAFDQYVYSRLQAVENDECIFGKQQVMDEHDTVVETVKNLLINATTITFDEAFLLAASYGGIAYPAHIDKPSTSLLSNLGFVPPDSTFTCAEIHDFKNLHTIQKQHPYFLNCHMISSSDAHYLEDINEPNYQIFPASSKIPDILYTLSGETRQPK</sequence>
<dbReference type="RefSeq" id="WP_186874066.1">
    <property type="nucleotide sequence ID" value="NZ_JACOPF010000001.1"/>
</dbReference>
<dbReference type="GO" id="GO:0004534">
    <property type="term" value="F:5'-3' RNA exonuclease activity"/>
    <property type="evidence" value="ECO:0007669"/>
    <property type="project" value="TreeGrafter"/>
</dbReference>
<dbReference type="Proteomes" id="UP000652477">
    <property type="component" value="Unassembled WGS sequence"/>
</dbReference>
<dbReference type="InterPro" id="IPR016195">
    <property type="entry name" value="Pol/histidinol_Pase-like"/>
</dbReference>
<accession>A0A923LEV5</accession>
<gene>
    <name evidence="2" type="ORF">H8S37_00275</name>
</gene>
<dbReference type="CDD" id="cd07432">
    <property type="entry name" value="PHP_HisPPase"/>
    <property type="match status" value="1"/>
</dbReference>
<dbReference type="InterPro" id="IPR004013">
    <property type="entry name" value="PHP_dom"/>
</dbReference>
<keyword evidence="3" id="KW-1185">Reference proteome</keyword>
<proteinExistence type="predicted"/>
<dbReference type="PANTHER" id="PTHR42924:SF3">
    <property type="entry name" value="POLYMERASE_HISTIDINOL PHOSPHATASE N-TERMINAL DOMAIN-CONTAINING PROTEIN"/>
    <property type="match status" value="1"/>
</dbReference>
<dbReference type="SUPFAM" id="SSF89550">
    <property type="entry name" value="PHP domain-like"/>
    <property type="match status" value="1"/>
</dbReference>
<protein>
    <submittedName>
        <fullName evidence="2">PHP domain-containing protein</fullName>
    </submittedName>
</protein>
<dbReference type="EMBL" id="JACOPF010000001">
    <property type="protein sequence ID" value="MBC5687370.1"/>
    <property type="molecule type" value="Genomic_DNA"/>
</dbReference>